<dbReference type="InterPro" id="IPR058532">
    <property type="entry name" value="YjbR/MT2646/Rv2570-like"/>
</dbReference>
<sequence>MTVGISMQRLLEIALELPEVQLHEWDEHRALKVRGKSFGYLSQDNDVVLLKAMRQEQAALIEHDPKTFSASHTSGRFGWVEIQLARIRPEELAELLDEAWTLSAPKGLVAEHRKHRDEA</sequence>
<dbReference type="Pfam" id="PF04237">
    <property type="entry name" value="YjbR"/>
    <property type="match status" value="1"/>
</dbReference>
<keyword evidence="2" id="KW-1185">Reference proteome</keyword>
<comment type="caution">
    <text evidence="1">The sequence shown here is derived from an EMBL/GenBank/DDBJ whole genome shotgun (WGS) entry which is preliminary data.</text>
</comment>
<dbReference type="EMBL" id="BONY01000149">
    <property type="protein sequence ID" value="GIH11623.1"/>
    <property type="molecule type" value="Genomic_DNA"/>
</dbReference>
<evidence type="ECO:0000313" key="2">
    <source>
        <dbReference type="Proteomes" id="UP000612899"/>
    </source>
</evidence>
<dbReference type="Proteomes" id="UP000612899">
    <property type="component" value="Unassembled WGS sequence"/>
</dbReference>
<dbReference type="InterPro" id="IPR038056">
    <property type="entry name" value="YjbR-like_sf"/>
</dbReference>
<accession>A0A8J3VMZ3</accession>
<evidence type="ECO:0000313" key="1">
    <source>
        <dbReference type="EMBL" id="GIH11623.1"/>
    </source>
</evidence>
<reference evidence="1" key="1">
    <citation type="submission" date="2021-01" db="EMBL/GenBank/DDBJ databases">
        <title>Whole genome shotgun sequence of Rhizocola hellebori NBRC 109834.</title>
        <authorList>
            <person name="Komaki H."/>
            <person name="Tamura T."/>
        </authorList>
    </citation>
    <scope>NUCLEOTIDE SEQUENCE</scope>
    <source>
        <strain evidence="1">NBRC 109834</strain>
    </source>
</reference>
<dbReference type="AlphaFoldDB" id="A0A8J3VMZ3"/>
<dbReference type="SUPFAM" id="SSF142906">
    <property type="entry name" value="YjbR-like"/>
    <property type="match status" value="1"/>
</dbReference>
<protein>
    <recommendedName>
        <fullName evidence="3">MmcQ/YjbR family DNA-binding protein</fullName>
    </recommendedName>
</protein>
<name>A0A8J3VMZ3_9ACTN</name>
<dbReference type="RefSeq" id="WP_203915348.1">
    <property type="nucleotide sequence ID" value="NZ_BONY01000149.1"/>
</dbReference>
<proteinExistence type="predicted"/>
<evidence type="ECO:0008006" key="3">
    <source>
        <dbReference type="Google" id="ProtNLM"/>
    </source>
</evidence>
<organism evidence="1 2">
    <name type="scientific">Rhizocola hellebori</name>
    <dbReference type="NCBI Taxonomy" id="1392758"/>
    <lineage>
        <taxon>Bacteria</taxon>
        <taxon>Bacillati</taxon>
        <taxon>Actinomycetota</taxon>
        <taxon>Actinomycetes</taxon>
        <taxon>Micromonosporales</taxon>
        <taxon>Micromonosporaceae</taxon>
        <taxon>Rhizocola</taxon>
    </lineage>
</organism>
<dbReference type="Gene3D" id="3.90.1150.30">
    <property type="match status" value="1"/>
</dbReference>
<gene>
    <name evidence="1" type="ORF">Rhe02_96900</name>
</gene>